<gene>
    <name evidence="1" type="ORF">METZ01_LOCUS288221</name>
</gene>
<dbReference type="AlphaFoldDB" id="A0A382LJK2"/>
<dbReference type="EMBL" id="UINC01086685">
    <property type="protein sequence ID" value="SVC35367.1"/>
    <property type="molecule type" value="Genomic_DNA"/>
</dbReference>
<name>A0A382LJK2_9ZZZZ</name>
<accession>A0A382LJK2</accession>
<protein>
    <submittedName>
        <fullName evidence="1">Uncharacterized protein</fullName>
    </submittedName>
</protein>
<feature type="non-terminal residue" evidence="1">
    <location>
        <position position="55"/>
    </location>
</feature>
<evidence type="ECO:0000313" key="1">
    <source>
        <dbReference type="EMBL" id="SVC35367.1"/>
    </source>
</evidence>
<organism evidence="1">
    <name type="scientific">marine metagenome</name>
    <dbReference type="NCBI Taxonomy" id="408172"/>
    <lineage>
        <taxon>unclassified sequences</taxon>
        <taxon>metagenomes</taxon>
        <taxon>ecological metagenomes</taxon>
    </lineage>
</organism>
<proteinExistence type="predicted"/>
<reference evidence="1" key="1">
    <citation type="submission" date="2018-05" db="EMBL/GenBank/DDBJ databases">
        <authorList>
            <person name="Lanie J.A."/>
            <person name="Ng W.-L."/>
            <person name="Kazmierczak K.M."/>
            <person name="Andrzejewski T.M."/>
            <person name="Davidsen T.M."/>
            <person name="Wayne K.J."/>
            <person name="Tettelin H."/>
            <person name="Glass J.I."/>
            <person name="Rusch D."/>
            <person name="Podicherti R."/>
            <person name="Tsui H.-C.T."/>
            <person name="Winkler M.E."/>
        </authorList>
    </citation>
    <scope>NUCLEOTIDE SEQUENCE</scope>
</reference>
<sequence length="55" mass="6129">MFEIPACISDRAHLVQGGQVTYAVHSLRDIPILAACIIAFSSAWHIRGYLISRLF</sequence>